<proteinExistence type="predicted"/>
<feature type="region of interest" description="Disordered" evidence="2">
    <location>
        <begin position="256"/>
        <end position="362"/>
    </location>
</feature>
<evidence type="ECO:0000259" key="3">
    <source>
        <dbReference type="Pfam" id="PF03432"/>
    </source>
</evidence>
<dbReference type="AlphaFoldDB" id="A0A9X2ZPL8"/>
<dbReference type="RefSeq" id="WP_259084260.1">
    <property type="nucleotide sequence ID" value="NZ_JANTYZ010000022.1"/>
</dbReference>
<feature type="compositionally biased region" description="Acidic residues" evidence="2">
    <location>
        <begin position="420"/>
        <end position="431"/>
    </location>
</feature>
<feature type="compositionally biased region" description="Basic and acidic residues" evidence="2">
    <location>
        <begin position="598"/>
        <end position="619"/>
    </location>
</feature>
<evidence type="ECO:0000259" key="4">
    <source>
        <dbReference type="Pfam" id="PF22863"/>
    </source>
</evidence>
<feature type="region of interest" description="Disordered" evidence="2">
    <location>
        <begin position="374"/>
        <end position="485"/>
    </location>
</feature>
<feature type="compositionally biased region" description="Basic and acidic residues" evidence="2">
    <location>
        <begin position="385"/>
        <end position="419"/>
    </location>
</feature>
<dbReference type="Pfam" id="PF03432">
    <property type="entry name" value="Relaxase"/>
    <property type="match status" value="1"/>
</dbReference>
<dbReference type="Pfam" id="PF22863">
    <property type="entry name" value="TraI_middle"/>
    <property type="match status" value="1"/>
</dbReference>
<gene>
    <name evidence="5" type="ORF">GGP82_003415</name>
</gene>
<dbReference type="InterPro" id="IPR005094">
    <property type="entry name" value="Endonuclease_MobA/VirD2"/>
</dbReference>
<name>A0A9X2ZPL8_9BACT</name>
<feature type="region of interest" description="Disordered" evidence="2">
    <location>
        <begin position="844"/>
        <end position="922"/>
    </location>
</feature>
<feature type="compositionally biased region" description="Basic and acidic residues" evidence="2">
    <location>
        <begin position="845"/>
        <end position="880"/>
    </location>
</feature>
<dbReference type="Proteomes" id="UP001155034">
    <property type="component" value="Unassembled WGS sequence"/>
</dbReference>
<organism evidence="5 6">
    <name type="scientific">Salinibacter ruber</name>
    <dbReference type="NCBI Taxonomy" id="146919"/>
    <lineage>
        <taxon>Bacteria</taxon>
        <taxon>Pseudomonadati</taxon>
        <taxon>Rhodothermota</taxon>
        <taxon>Rhodothermia</taxon>
        <taxon>Rhodothermales</taxon>
        <taxon>Salinibacteraceae</taxon>
        <taxon>Salinibacter</taxon>
    </lineage>
</organism>
<comment type="caution">
    <text evidence="5">The sequence shown here is derived from an EMBL/GenBank/DDBJ whole genome shotgun (WGS) entry which is preliminary data.</text>
</comment>
<evidence type="ECO:0008006" key="7">
    <source>
        <dbReference type="Google" id="ProtNLM"/>
    </source>
</evidence>
<feature type="domain" description="TraI-like middle" evidence="4">
    <location>
        <begin position="193"/>
        <end position="271"/>
    </location>
</feature>
<feature type="domain" description="MobA/VirD2-like nuclease" evidence="3">
    <location>
        <begin position="33"/>
        <end position="166"/>
    </location>
</feature>
<evidence type="ECO:0000256" key="1">
    <source>
        <dbReference type="SAM" id="Coils"/>
    </source>
</evidence>
<feature type="compositionally biased region" description="Basic and acidic residues" evidence="2">
    <location>
        <begin position="631"/>
        <end position="651"/>
    </location>
</feature>
<feature type="compositionally biased region" description="Acidic residues" evidence="2">
    <location>
        <begin position="301"/>
        <end position="317"/>
    </location>
</feature>
<feature type="compositionally biased region" description="Basic and acidic residues" evidence="2">
    <location>
        <begin position="320"/>
        <end position="338"/>
    </location>
</feature>
<reference evidence="5" key="1">
    <citation type="submission" date="2022-08" db="EMBL/GenBank/DDBJ databases">
        <title>Genomic Encyclopedia of Type Strains, Phase V (KMG-V): Genome sequencing to study the core and pangenomes of soil and plant-associated prokaryotes.</title>
        <authorList>
            <person name="Whitman W."/>
        </authorList>
    </citation>
    <scope>NUCLEOTIDE SEQUENCE</scope>
    <source>
        <strain evidence="5">SP2016B</strain>
    </source>
</reference>
<evidence type="ECO:0000313" key="5">
    <source>
        <dbReference type="EMBL" id="MCS3866832.1"/>
    </source>
</evidence>
<evidence type="ECO:0000313" key="6">
    <source>
        <dbReference type="Proteomes" id="UP001155034"/>
    </source>
</evidence>
<protein>
    <recommendedName>
        <fullName evidence="7">Relaxase/mobilization nuclease domain-containing protein</fullName>
    </recommendedName>
</protein>
<dbReference type="EMBL" id="JANTYZ010000022">
    <property type="protein sequence ID" value="MCS3866832.1"/>
    <property type="molecule type" value="Genomic_DNA"/>
</dbReference>
<feature type="region of interest" description="Disordered" evidence="2">
    <location>
        <begin position="698"/>
        <end position="726"/>
    </location>
</feature>
<evidence type="ECO:0000256" key="2">
    <source>
        <dbReference type="SAM" id="MobiDB-lite"/>
    </source>
</evidence>
<sequence>MVAQTSTTGSIGGLLNYLSYGKEENNNRVEDRSKRVGWESGRNLRRAESIEDAKLRFRQAAARKARRVEKPYYHVIVSWQSGNEEKGIPPDGPSREEMEETVDKILSELDLEEHQAWIVAHRDTSTPHVHVAVGRVHPRSGETWSPSYDQTTIYHALREIEEEKGWHRPGPMNIEDISSDEQRGLEYWEKQADKFSRKQSVRQWAREEDLPKLLKEANSWAEAEEVLHETEAALKPRRDRGMIIERDGGHAALSAIDPTISRPRLEKKFGQTWEEHRARQDRTEEAGSEDVPTRDVPTEDVSVDTGDESLETGDESGGENPREEKRQQSALRKGEKVLFTRGDTPETVEVIDPPHEVEADEERDFDLARVYRSSHDLSQLVVVSDLEKMEAEGRQAEKAERDEAQRDEAQRDETERQEAETQEPETQEPETQEAKTQDSDANQGSPGADLEEKDRPEESREESTLREEGTSEESGKQEESARREAFRREAFRKGLIREEAARQLHRAVESEISALEDQFEDAARQAFADPEKAVSAYETNKKRFSDERARQVMIRPEAHGIGFEKPGAIVNRRARETIKDLNVKLRFLEQRRDRYEEIKEAARKEPTRKEPTRKEHRAGGEATEDGISEGEMSKEEMSKEEISAERKEIRSQVEGEELAVESVLQKVEEARERAVQAEIKREIESTEKSRSLAREAFGFEEKVQPGGRQLVQSGDTGIGREVQNGVHSAKVIRRMAKKQEAPQAEVPQAEVKEASRLIERRLSEGESADAVSATDMLEDGVRNSNEVLKQAARTEIKRAQVGKADEAESIREEIMQVHGQSRKAVMATVDSETYNEEILEAVSRMGEDARSRLQSRAERDSGPKGDSRAGRAAEAIERARRAAGAGSETQNQQQEGKSGGESQGGESQEDGRSRERGGWGRR</sequence>
<feature type="coiled-coil region" evidence="1">
    <location>
        <begin position="498"/>
        <end position="525"/>
    </location>
</feature>
<accession>A0A9X2ZPL8</accession>
<feature type="compositionally biased region" description="Basic and acidic residues" evidence="2">
    <location>
        <begin position="263"/>
        <end position="297"/>
    </location>
</feature>
<dbReference type="InterPro" id="IPR054462">
    <property type="entry name" value="TraI_M"/>
</dbReference>
<feature type="compositionally biased region" description="Basic and acidic residues" evidence="2">
    <location>
        <begin position="450"/>
        <end position="485"/>
    </location>
</feature>
<feature type="compositionally biased region" description="Basic and acidic residues" evidence="2">
    <location>
        <begin position="909"/>
        <end position="922"/>
    </location>
</feature>
<feature type="compositionally biased region" description="Low complexity" evidence="2">
    <location>
        <begin position="882"/>
        <end position="896"/>
    </location>
</feature>
<keyword evidence="1" id="KW-0175">Coiled coil</keyword>
<feature type="region of interest" description="Disordered" evidence="2">
    <location>
        <begin position="598"/>
        <end position="651"/>
    </location>
</feature>